<dbReference type="PANTHER" id="PTHR21600">
    <property type="entry name" value="MITOCHONDRIAL RNA PSEUDOURIDINE SYNTHASE"/>
    <property type="match status" value="1"/>
</dbReference>
<protein>
    <recommendedName>
        <fullName evidence="4">Pseudouridine synthase</fullName>
        <ecNumber evidence="4">5.4.99.-</ecNumber>
    </recommendedName>
</protein>
<dbReference type="GO" id="GO:0000455">
    <property type="term" value="P:enzyme-directed rRNA pseudouridine synthesis"/>
    <property type="evidence" value="ECO:0007669"/>
    <property type="project" value="TreeGrafter"/>
</dbReference>
<proteinExistence type="inferred from homology"/>
<dbReference type="EC" id="5.4.99.-" evidence="4"/>
<evidence type="ECO:0000256" key="1">
    <source>
        <dbReference type="ARBA" id="ARBA00000073"/>
    </source>
</evidence>
<evidence type="ECO:0000313" key="6">
    <source>
        <dbReference type="EMBL" id="SPF50105.1"/>
    </source>
</evidence>
<dbReference type="NCBIfam" id="TIGR00005">
    <property type="entry name" value="rluA_subfam"/>
    <property type="match status" value="1"/>
</dbReference>
<gene>
    <name evidence="6" type="ORF">SBF1_470045</name>
</gene>
<dbReference type="OrthoDB" id="9807829at2"/>
<comment type="function">
    <text evidence="4">Responsible for synthesis of pseudouridine from uracil.</text>
</comment>
<dbReference type="SUPFAM" id="SSF55120">
    <property type="entry name" value="Pseudouridine synthase"/>
    <property type="match status" value="1"/>
</dbReference>
<keyword evidence="4 6" id="KW-0413">Isomerase</keyword>
<evidence type="ECO:0000259" key="5">
    <source>
        <dbReference type="Pfam" id="PF00849"/>
    </source>
</evidence>
<dbReference type="InterPro" id="IPR050188">
    <property type="entry name" value="RluA_PseudoU_synthase"/>
</dbReference>
<evidence type="ECO:0000256" key="3">
    <source>
        <dbReference type="PIRSR" id="PIRSR606225-1"/>
    </source>
</evidence>
<feature type="active site" evidence="3">
    <location>
        <position position="135"/>
    </location>
</feature>
<dbReference type="InterPro" id="IPR020103">
    <property type="entry name" value="PsdUridine_synth_cat_dom_sf"/>
</dbReference>
<dbReference type="AlphaFoldDB" id="A0A2U3LDV9"/>
<dbReference type="GO" id="GO:0140098">
    <property type="term" value="F:catalytic activity, acting on RNA"/>
    <property type="evidence" value="ECO:0007669"/>
    <property type="project" value="UniProtKB-ARBA"/>
</dbReference>
<comment type="catalytic activity">
    <reaction evidence="1 4">
        <text>a uridine in RNA = a pseudouridine in RNA</text>
        <dbReference type="Rhea" id="RHEA:48348"/>
        <dbReference type="Rhea" id="RHEA-COMP:12068"/>
        <dbReference type="Rhea" id="RHEA-COMP:12069"/>
        <dbReference type="ChEBI" id="CHEBI:65314"/>
        <dbReference type="ChEBI" id="CHEBI:65315"/>
    </reaction>
</comment>
<dbReference type="GO" id="GO:0003723">
    <property type="term" value="F:RNA binding"/>
    <property type="evidence" value="ECO:0007669"/>
    <property type="project" value="InterPro"/>
</dbReference>
<evidence type="ECO:0000256" key="2">
    <source>
        <dbReference type="ARBA" id="ARBA00010876"/>
    </source>
</evidence>
<accession>A0A2U3LDV9</accession>
<name>A0A2U3LDV9_9FIRM</name>
<reference evidence="7" key="1">
    <citation type="submission" date="2018-02" db="EMBL/GenBank/DDBJ databases">
        <authorList>
            <person name="Hausmann B."/>
        </authorList>
    </citation>
    <scope>NUCLEOTIDE SEQUENCE [LARGE SCALE GENOMIC DNA]</scope>
    <source>
        <strain evidence="7">Peat soil MAG SbF1</strain>
    </source>
</reference>
<dbReference type="Proteomes" id="UP000238916">
    <property type="component" value="Unassembled WGS sequence"/>
</dbReference>
<organism evidence="6 7">
    <name type="scientific">Candidatus Desulfosporosinus infrequens</name>
    <dbReference type="NCBI Taxonomy" id="2043169"/>
    <lineage>
        <taxon>Bacteria</taxon>
        <taxon>Bacillati</taxon>
        <taxon>Bacillota</taxon>
        <taxon>Clostridia</taxon>
        <taxon>Eubacteriales</taxon>
        <taxon>Desulfitobacteriaceae</taxon>
        <taxon>Desulfosporosinus</taxon>
    </lineage>
</organism>
<dbReference type="GO" id="GO:0009982">
    <property type="term" value="F:pseudouridine synthase activity"/>
    <property type="evidence" value="ECO:0007669"/>
    <property type="project" value="InterPro"/>
</dbReference>
<dbReference type="EMBL" id="OMOF01000412">
    <property type="protein sequence ID" value="SPF50105.1"/>
    <property type="molecule type" value="Genomic_DNA"/>
</dbReference>
<dbReference type="PANTHER" id="PTHR21600:SF44">
    <property type="entry name" value="RIBOSOMAL LARGE SUBUNIT PSEUDOURIDINE SYNTHASE D"/>
    <property type="match status" value="1"/>
</dbReference>
<sequence length="298" mass="33156">MRTYDKYTVATEHEGLTVETYLKQIVQCSGRRLQKLTRAKGILLKGHNVFLQKKVKAGDIVQVLVMTDQAYGVQPEEGKINVLYEDAQFIVLDKAAGQLVHPAGQTKEGTLANYLAHYFQTKGILTTIRPLHRLDRDTSGCVAFAKDARTQTEIEQQQQSGSFKRTYLALVQGVLEQEGVIDEPIGLCPGKPNRRMIRSEGDQAITRFRTVQTLADVSLLELSLTTGRTHQIRVHLAHIGHPILGDGMYGRRSAIIGRQALHAATLSFTHPHTSQEVTVNAPFPADMARVMERSSLFT</sequence>
<dbReference type="InterPro" id="IPR006145">
    <property type="entry name" value="PsdUridine_synth_RsuA/RluA"/>
</dbReference>
<dbReference type="Pfam" id="PF00849">
    <property type="entry name" value="PseudoU_synth_2"/>
    <property type="match status" value="1"/>
</dbReference>
<dbReference type="Gene3D" id="3.30.2350.10">
    <property type="entry name" value="Pseudouridine synthase"/>
    <property type="match status" value="1"/>
</dbReference>
<dbReference type="InterPro" id="IPR006225">
    <property type="entry name" value="PsdUridine_synth_RluC/D"/>
</dbReference>
<comment type="similarity">
    <text evidence="2 4">Belongs to the pseudouridine synthase RluA family.</text>
</comment>
<feature type="domain" description="Pseudouridine synthase RsuA/RluA-like" evidence="5">
    <location>
        <begin position="88"/>
        <end position="238"/>
    </location>
</feature>
<evidence type="ECO:0000256" key="4">
    <source>
        <dbReference type="RuleBase" id="RU362028"/>
    </source>
</evidence>
<evidence type="ECO:0000313" key="7">
    <source>
        <dbReference type="Proteomes" id="UP000238916"/>
    </source>
</evidence>
<dbReference type="CDD" id="cd02869">
    <property type="entry name" value="PseudoU_synth_RluA_like"/>
    <property type="match status" value="1"/>
</dbReference>